<evidence type="ECO:0000313" key="4">
    <source>
        <dbReference type="EMBL" id="KAF8392321.1"/>
    </source>
</evidence>
<reference evidence="4 5" key="1">
    <citation type="submission" date="2020-04" db="EMBL/GenBank/DDBJ databases">
        <title>Plant Genome Project.</title>
        <authorList>
            <person name="Zhang R.-G."/>
        </authorList>
    </citation>
    <scope>NUCLEOTIDE SEQUENCE [LARGE SCALE GENOMIC DNA]</scope>
    <source>
        <strain evidence="4">YNK0</strain>
        <tissue evidence="4">Leaf</tissue>
    </source>
</reference>
<dbReference type="OMA" id="MVQKSPF"/>
<evidence type="ECO:0000313" key="5">
    <source>
        <dbReference type="Proteomes" id="UP000655225"/>
    </source>
</evidence>
<sequence>MLSRSAPVFYGDLRSHERVSLPFSAFITSCKQRFQNTDDGLGVCVESEVHGLTGSNIAQACLPFGDAPHQVYLAQVPILNIEHEERSQLEILREDIQTPTFLETKALASINLWMNSAQSRSSTHYDPHHNLLCIVAGRKQVALWPPSASPLLYPMSIYGEASNHSSVDLENPNFSIHSRAEHSMECSQKVILCAGDALFIPEGWFHQVDSDDLTIAINFWWQSSMMSSMLEHMDSYYLRRILRRVGRAVCEPSSSSNQARMTKLEARLKQNQILCKSFTGNGTSERRTYEQPNAEEGHHDNDLDQECRREDLKGNKKKHKITLYQLEPQALQALHELVSLVHDHVNDADQSQPVQSSFMNDSAVDLKGEYKKILTANAFCLEDDPVAKILWTLEPLILQNVLLAMVHNFPRTWEALILHMLSPVGAEVLTRKFDEMDQQTTEDRYVLYETILCGIQGIGMYYSMDIDIPILVSVVQAFRNVLERYLGVNFDGPKPSDG</sequence>
<feature type="compositionally biased region" description="Basic and acidic residues" evidence="2">
    <location>
        <begin position="284"/>
        <end position="305"/>
    </location>
</feature>
<dbReference type="EMBL" id="JABCRI010000016">
    <property type="protein sequence ID" value="KAF8392321.1"/>
    <property type="molecule type" value="Genomic_DNA"/>
</dbReference>
<dbReference type="PANTHER" id="PTHR12461:SF102">
    <property type="entry name" value="LYSINE-SPECIFIC DEMETHYLASE JMJ31"/>
    <property type="match status" value="1"/>
</dbReference>
<gene>
    <name evidence="4" type="ORF">HHK36_022663</name>
</gene>
<proteinExistence type="inferred from homology"/>
<dbReference type="InterPro" id="IPR003347">
    <property type="entry name" value="JmjC_dom"/>
</dbReference>
<evidence type="ECO:0000259" key="3">
    <source>
        <dbReference type="PROSITE" id="PS51184"/>
    </source>
</evidence>
<dbReference type="Proteomes" id="UP000655225">
    <property type="component" value="Unassembled WGS sequence"/>
</dbReference>
<dbReference type="OrthoDB" id="415358at2759"/>
<evidence type="ECO:0000256" key="1">
    <source>
        <dbReference type="ARBA" id="ARBA00006801"/>
    </source>
</evidence>
<dbReference type="Gene3D" id="2.60.120.650">
    <property type="entry name" value="Cupin"/>
    <property type="match status" value="1"/>
</dbReference>
<dbReference type="AlphaFoldDB" id="A0A834YSD1"/>
<protein>
    <recommendedName>
        <fullName evidence="3">JmjC domain-containing protein</fullName>
    </recommendedName>
</protein>
<dbReference type="Pfam" id="PF13621">
    <property type="entry name" value="Cupin_8"/>
    <property type="match status" value="1"/>
</dbReference>
<keyword evidence="5" id="KW-1185">Reference proteome</keyword>
<comment type="similarity">
    <text evidence="1">Belongs to the JARID1 histone demethylase family.</text>
</comment>
<organism evidence="4 5">
    <name type="scientific">Tetracentron sinense</name>
    <name type="common">Spur-leaf</name>
    <dbReference type="NCBI Taxonomy" id="13715"/>
    <lineage>
        <taxon>Eukaryota</taxon>
        <taxon>Viridiplantae</taxon>
        <taxon>Streptophyta</taxon>
        <taxon>Embryophyta</taxon>
        <taxon>Tracheophyta</taxon>
        <taxon>Spermatophyta</taxon>
        <taxon>Magnoliopsida</taxon>
        <taxon>Trochodendrales</taxon>
        <taxon>Trochodendraceae</taxon>
        <taxon>Tetracentron</taxon>
    </lineage>
</organism>
<dbReference type="InterPro" id="IPR041667">
    <property type="entry name" value="Cupin_8"/>
</dbReference>
<dbReference type="PANTHER" id="PTHR12461">
    <property type="entry name" value="HYPOXIA-INDUCIBLE FACTOR 1 ALPHA INHIBITOR-RELATED"/>
    <property type="match status" value="1"/>
</dbReference>
<comment type="caution">
    <text evidence="4">The sequence shown here is derived from an EMBL/GenBank/DDBJ whole genome shotgun (WGS) entry which is preliminary data.</text>
</comment>
<dbReference type="PROSITE" id="PS51184">
    <property type="entry name" value="JMJC"/>
    <property type="match status" value="1"/>
</dbReference>
<feature type="region of interest" description="Disordered" evidence="2">
    <location>
        <begin position="278"/>
        <end position="305"/>
    </location>
</feature>
<dbReference type="SMART" id="SM00558">
    <property type="entry name" value="JmjC"/>
    <property type="match status" value="1"/>
</dbReference>
<evidence type="ECO:0000256" key="2">
    <source>
        <dbReference type="SAM" id="MobiDB-lite"/>
    </source>
</evidence>
<name>A0A834YSD1_TETSI</name>
<dbReference type="PROSITE" id="PS51257">
    <property type="entry name" value="PROKAR_LIPOPROTEIN"/>
    <property type="match status" value="1"/>
</dbReference>
<accession>A0A834YSD1</accession>
<dbReference type="SUPFAM" id="SSF51197">
    <property type="entry name" value="Clavaminate synthase-like"/>
    <property type="match status" value="1"/>
</dbReference>
<feature type="domain" description="JmjC" evidence="3">
    <location>
        <begin position="65"/>
        <end position="236"/>
    </location>
</feature>